<dbReference type="Gene3D" id="3.30.1050.10">
    <property type="entry name" value="SCP2 sterol-binding domain"/>
    <property type="match status" value="1"/>
</dbReference>
<dbReference type="InterPro" id="IPR036527">
    <property type="entry name" value="SCP2_sterol-bd_dom_sf"/>
</dbReference>
<evidence type="ECO:0000256" key="1">
    <source>
        <dbReference type="ARBA" id="ARBA00022723"/>
    </source>
</evidence>
<name>A0ABQ2V3M3_9ACTN</name>
<dbReference type="Proteomes" id="UP000654471">
    <property type="component" value="Unassembled WGS sequence"/>
</dbReference>
<feature type="domain" description="Metallo-beta-lactamase" evidence="5">
    <location>
        <begin position="81"/>
        <end position="300"/>
    </location>
</feature>
<comment type="caution">
    <text evidence="6">The sequence shown here is derived from an EMBL/GenBank/DDBJ whole genome shotgun (WGS) entry which is preliminary data.</text>
</comment>
<evidence type="ECO:0000256" key="2">
    <source>
        <dbReference type="ARBA" id="ARBA00022801"/>
    </source>
</evidence>
<proteinExistence type="inferred from homology"/>
<dbReference type="PANTHER" id="PTHR43223">
    <property type="entry name" value="ALKYL/ARYL-SULFATASE"/>
    <property type="match status" value="1"/>
</dbReference>
<dbReference type="InterPro" id="IPR052195">
    <property type="entry name" value="Bact_Alkyl/Aryl-Sulfatase"/>
</dbReference>
<dbReference type="Pfam" id="PF14863">
    <property type="entry name" value="Alkyl_sulf_dimr"/>
    <property type="match status" value="1"/>
</dbReference>
<evidence type="ECO:0000256" key="3">
    <source>
        <dbReference type="ARBA" id="ARBA00022833"/>
    </source>
</evidence>
<dbReference type="InterPro" id="IPR029229">
    <property type="entry name" value="Alkyl_sulf_C"/>
</dbReference>
<dbReference type="Gene3D" id="3.60.15.30">
    <property type="entry name" value="Metallo-beta-lactamase domain"/>
    <property type="match status" value="1"/>
</dbReference>
<dbReference type="SUPFAM" id="SSF56281">
    <property type="entry name" value="Metallo-hydrolase/oxidoreductase"/>
    <property type="match status" value="1"/>
</dbReference>
<evidence type="ECO:0000256" key="4">
    <source>
        <dbReference type="ARBA" id="ARBA00033751"/>
    </source>
</evidence>
<keyword evidence="7" id="KW-1185">Reference proteome</keyword>
<dbReference type="SMART" id="SM00849">
    <property type="entry name" value="Lactamase_B"/>
    <property type="match status" value="1"/>
</dbReference>
<dbReference type="Pfam" id="PF00753">
    <property type="entry name" value="Lactamase_B"/>
    <property type="match status" value="1"/>
</dbReference>
<evidence type="ECO:0000313" key="7">
    <source>
        <dbReference type="Proteomes" id="UP000654471"/>
    </source>
</evidence>
<dbReference type="InterPro" id="IPR038536">
    <property type="entry name" value="Alkyl/aryl-sulf_dimr_sf"/>
</dbReference>
<dbReference type="CDD" id="cd07710">
    <property type="entry name" value="arylsulfatase_Sdsa1-like_MBL-fold"/>
    <property type="match status" value="1"/>
</dbReference>
<dbReference type="Gene3D" id="1.25.40.880">
    <property type="entry name" value="Alkyl sulfatase, dimerisation domain"/>
    <property type="match status" value="1"/>
</dbReference>
<dbReference type="SUPFAM" id="SSF55718">
    <property type="entry name" value="SCP-like"/>
    <property type="match status" value="1"/>
</dbReference>
<sequence length="611" mass="66906">MPVDDHEDFADADRGFIASLDPPRITAADGRVVWDAEDYAFLAGNCPETANESLWRQGRLVSRQGLYEVTDGIYQARGLDLSNMTLIEGDHGVLVVDPLLSAETAAAALELYRKHRGDRPVTGLIYTHAHIDHFGGGRGVLPPGRDPVPVLAPTGFRAHAVGEQLYTGPAMSRRAEYMYGTRLPKGPGGQIGCGLGTTTSTGTRTFIPPTVDITRTGQEEIVDGVRLVFQLTPGTDAPASMNFASPSHQALCTAENAIHTLHSILTLRGAVVRDTRRWARYLNEALALFGADTEVAFASHHWPTWGNERIRTLLANQRDLYAYLHDQTLRLLNEGHTGAEIAEELRLPPDLERRWAHHGYYGSLSHNVKAIYQRYLGWFDGNPAHLWEYPPAEQARRYVDILGGVEATVDAGKRFAADGDLRFAATLLNHAVFAAPQNLRARRELATVYERLGYGCENGTWRNYYLTGAMELRGRPADARPPATDPEAPGPDIVRARTVDQLLDSLAIRVDGPRAWSAHLTIDLYLADEDRTWHLTLSHGALTHLSTPGRPTASGDRQPDLTLSLTTTQLRDLLTGGGLSAVTHEGEPGAALHELLGLLSTPDPDFPIVTP</sequence>
<keyword evidence="1" id="KW-0479">Metal-binding</keyword>
<gene>
    <name evidence="6" type="ORF">GCM10010211_28450</name>
</gene>
<dbReference type="InterPro" id="IPR036866">
    <property type="entry name" value="RibonucZ/Hydroxyglut_hydro"/>
</dbReference>
<dbReference type="PANTHER" id="PTHR43223:SF1">
    <property type="entry name" value="ALKYL_ARYL-SULFATASE BDS1"/>
    <property type="match status" value="1"/>
</dbReference>
<dbReference type="InterPro" id="IPR044097">
    <property type="entry name" value="Bds1/SdsA1_MBL-fold"/>
</dbReference>
<dbReference type="EMBL" id="BMRP01000008">
    <property type="protein sequence ID" value="GGU61737.1"/>
    <property type="molecule type" value="Genomic_DNA"/>
</dbReference>
<evidence type="ECO:0000313" key="6">
    <source>
        <dbReference type="EMBL" id="GGU61737.1"/>
    </source>
</evidence>
<accession>A0ABQ2V3M3</accession>
<dbReference type="InterPro" id="IPR001279">
    <property type="entry name" value="Metallo-B-lactamas"/>
</dbReference>
<comment type="similarity">
    <text evidence="4">Belongs to the metallo-beta-lactamase superfamily. Type III sulfatase family.</text>
</comment>
<dbReference type="InterPro" id="IPR029228">
    <property type="entry name" value="Alkyl_sulf_dimr"/>
</dbReference>
<organism evidence="6 7">
    <name type="scientific">Streptomyces albospinus</name>
    <dbReference type="NCBI Taxonomy" id="285515"/>
    <lineage>
        <taxon>Bacteria</taxon>
        <taxon>Bacillati</taxon>
        <taxon>Actinomycetota</taxon>
        <taxon>Actinomycetes</taxon>
        <taxon>Kitasatosporales</taxon>
        <taxon>Streptomycetaceae</taxon>
        <taxon>Streptomyces</taxon>
    </lineage>
</organism>
<evidence type="ECO:0000259" key="5">
    <source>
        <dbReference type="SMART" id="SM00849"/>
    </source>
</evidence>
<keyword evidence="2" id="KW-0378">Hydrolase</keyword>
<protein>
    <submittedName>
        <fullName evidence="6">Alkyl sulfatase</fullName>
    </submittedName>
</protein>
<keyword evidence="3" id="KW-0862">Zinc</keyword>
<reference evidence="7" key="1">
    <citation type="journal article" date="2019" name="Int. J. Syst. Evol. Microbiol.">
        <title>The Global Catalogue of Microorganisms (GCM) 10K type strain sequencing project: providing services to taxonomists for standard genome sequencing and annotation.</title>
        <authorList>
            <consortium name="The Broad Institute Genomics Platform"/>
            <consortium name="The Broad Institute Genome Sequencing Center for Infectious Disease"/>
            <person name="Wu L."/>
            <person name="Ma J."/>
        </authorList>
    </citation>
    <scope>NUCLEOTIDE SEQUENCE [LARGE SCALE GENOMIC DNA]</scope>
    <source>
        <strain evidence="7">JCM 3399</strain>
    </source>
</reference>
<dbReference type="Pfam" id="PF14864">
    <property type="entry name" value="Alkyl_sulf_C"/>
    <property type="match status" value="1"/>
</dbReference>